<dbReference type="Proteomes" id="UP000002457">
    <property type="component" value="Chromosome"/>
</dbReference>
<dbReference type="RefSeq" id="WP_012619225.1">
    <property type="nucleotide sequence ID" value="NC_011832.1"/>
</dbReference>
<dbReference type="GeneID" id="7272462"/>
<protein>
    <submittedName>
        <fullName evidence="5">Transcriptional regulator, HxlR family</fullName>
    </submittedName>
</protein>
<sequence length="111" mass="12833">MVNFPENLMGIPCPIERTIILIGDKWSLLLIRQLYLAKGPMRFNELLKSMKPISSKTLSSKLKDLVIYEIVEKHVENTTPVKIEYSLTEKGQDLTDVLLSMAEWSQKWHNC</sequence>
<dbReference type="KEGG" id="mpl:Mpal_2640"/>
<evidence type="ECO:0000313" key="6">
    <source>
        <dbReference type="Proteomes" id="UP000002457"/>
    </source>
</evidence>
<keyword evidence="1" id="KW-0805">Transcription regulation</keyword>
<gene>
    <name evidence="5" type="ordered locus">Mpal_2640</name>
</gene>
<dbReference type="PANTHER" id="PTHR33204:SF18">
    <property type="entry name" value="TRANSCRIPTIONAL REGULATORY PROTEIN"/>
    <property type="match status" value="1"/>
</dbReference>
<proteinExistence type="predicted"/>
<dbReference type="Gene3D" id="1.10.10.10">
    <property type="entry name" value="Winged helix-like DNA-binding domain superfamily/Winged helix DNA-binding domain"/>
    <property type="match status" value="1"/>
</dbReference>
<dbReference type="GO" id="GO:0003677">
    <property type="term" value="F:DNA binding"/>
    <property type="evidence" value="ECO:0007669"/>
    <property type="project" value="UniProtKB-KW"/>
</dbReference>
<keyword evidence="6" id="KW-1185">Reference proteome</keyword>
<dbReference type="SUPFAM" id="SSF46785">
    <property type="entry name" value="Winged helix' DNA-binding domain"/>
    <property type="match status" value="1"/>
</dbReference>
<dbReference type="HOGENOM" id="CLU_111585_5_2_2"/>
<keyword evidence="2" id="KW-0238">DNA-binding</keyword>
<evidence type="ECO:0000313" key="5">
    <source>
        <dbReference type="EMBL" id="ACL17906.1"/>
    </source>
</evidence>
<accession>B8GFA0</accession>
<organism evidence="5 6">
    <name type="scientific">Methanosphaerula palustris (strain ATCC BAA-1556 / DSM 19958 / E1-9c)</name>
    <dbReference type="NCBI Taxonomy" id="521011"/>
    <lineage>
        <taxon>Archaea</taxon>
        <taxon>Methanobacteriati</taxon>
        <taxon>Methanobacteriota</taxon>
        <taxon>Stenosarchaea group</taxon>
        <taxon>Methanomicrobia</taxon>
        <taxon>Methanomicrobiales</taxon>
        <taxon>Methanoregulaceae</taxon>
        <taxon>Methanosphaerula</taxon>
    </lineage>
</organism>
<keyword evidence="3" id="KW-0804">Transcription</keyword>
<dbReference type="EMBL" id="CP001338">
    <property type="protein sequence ID" value="ACL17906.1"/>
    <property type="molecule type" value="Genomic_DNA"/>
</dbReference>
<evidence type="ECO:0000256" key="3">
    <source>
        <dbReference type="ARBA" id="ARBA00023163"/>
    </source>
</evidence>
<dbReference type="PANTHER" id="PTHR33204">
    <property type="entry name" value="TRANSCRIPTIONAL REGULATOR, MARR FAMILY"/>
    <property type="match status" value="1"/>
</dbReference>
<dbReference type="STRING" id="521011.Mpal_2640"/>
<reference evidence="5 6" key="1">
    <citation type="journal article" date="2015" name="Genome Announc.">
        <title>Complete Genome Sequence of Methanosphaerula palustris E1-9CT, a Hydrogenotrophic Methanogen Isolated from a Minerotrophic Fen Peatland.</title>
        <authorList>
            <person name="Cadillo-Quiroz H."/>
            <person name="Browne P."/>
            <person name="Kyrpides N."/>
            <person name="Woyke T."/>
            <person name="Goodwin L."/>
            <person name="Detter C."/>
            <person name="Yavitt J.B."/>
            <person name="Zinder S.H."/>
        </authorList>
    </citation>
    <scope>NUCLEOTIDE SEQUENCE [LARGE SCALE GENOMIC DNA]</scope>
    <source>
        <strain evidence="6">ATCC BAA-1556 / DSM 19958 / E1-9c</strain>
    </source>
</reference>
<dbReference type="OrthoDB" id="147589at2157"/>
<dbReference type="eggNOG" id="arCOG01057">
    <property type="taxonomic scope" value="Archaea"/>
</dbReference>
<dbReference type="Pfam" id="PF01638">
    <property type="entry name" value="HxlR"/>
    <property type="match status" value="1"/>
</dbReference>
<name>B8GFA0_METPE</name>
<evidence type="ECO:0000256" key="1">
    <source>
        <dbReference type="ARBA" id="ARBA00023015"/>
    </source>
</evidence>
<evidence type="ECO:0000256" key="2">
    <source>
        <dbReference type="ARBA" id="ARBA00023125"/>
    </source>
</evidence>
<evidence type="ECO:0000259" key="4">
    <source>
        <dbReference type="PROSITE" id="PS51118"/>
    </source>
</evidence>
<feature type="domain" description="HTH hxlR-type" evidence="4">
    <location>
        <begin position="13"/>
        <end position="111"/>
    </location>
</feature>
<dbReference type="InterPro" id="IPR036390">
    <property type="entry name" value="WH_DNA-bd_sf"/>
</dbReference>
<dbReference type="InterPro" id="IPR002577">
    <property type="entry name" value="HTH_HxlR"/>
</dbReference>
<dbReference type="PROSITE" id="PS51118">
    <property type="entry name" value="HTH_HXLR"/>
    <property type="match status" value="1"/>
</dbReference>
<dbReference type="InterPro" id="IPR036388">
    <property type="entry name" value="WH-like_DNA-bd_sf"/>
</dbReference>
<dbReference type="AlphaFoldDB" id="B8GFA0"/>